<accession>A0A9K3D5P0</accession>
<comment type="caution">
    <text evidence="2">The sequence shown here is derived from an EMBL/GenBank/DDBJ whole genome shotgun (WGS) entry which is preliminary data.</text>
</comment>
<feature type="compositionally biased region" description="Basic and acidic residues" evidence="1">
    <location>
        <begin position="9"/>
        <end position="23"/>
    </location>
</feature>
<evidence type="ECO:0000256" key="1">
    <source>
        <dbReference type="SAM" id="MobiDB-lite"/>
    </source>
</evidence>
<keyword evidence="3" id="KW-1185">Reference proteome</keyword>
<protein>
    <submittedName>
        <fullName evidence="2">Uncharacterized protein</fullName>
    </submittedName>
</protein>
<feature type="non-terminal residue" evidence="2">
    <location>
        <position position="83"/>
    </location>
</feature>
<dbReference type="Proteomes" id="UP000265618">
    <property type="component" value="Unassembled WGS sequence"/>
</dbReference>
<name>A0A9K3D5P0_9EUKA</name>
<proteinExistence type="predicted"/>
<gene>
    <name evidence="2" type="ORF">KIPB_009839</name>
</gene>
<dbReference type="AlphaFoldDB" id="A0A9K3D5P0"/>
<sequence>MPALVVKTGGKDKPSPVSPDHEPLLPVSVLSEGERISMMAVFIADQLVTTRNGTVKFMETIGVRPGPAARDVMYDMLNCDRKR</sequence>
<organism evidence="2 3">
    <name type="scientific">Kipferlia bialata</name>
    <dbReference type="NCBI Taxonomy" id="797122"/>
    <lineage>
        <taxon>Eukaryota</taxon>
        <taxon>Metamonada</taxon>
        <taxon>Carpediemonas-like organisms</taxon>
        <taxon>Kipferlia</taxon>
    </lineage>
</organism>
<reference evidence="2 3" key="1">
    <citation type="journal article" date="2018" name="PLoS ONE">
        <title>The draft genome of Kipferlia bialata reveals reductive genome evolution in fornicate parasites.</title>
        <authorList>
            <person name="Tanifuji G."/>
            <person name="Takabayashi S."/>
            <person name="Kume K."/>
            <person name="Takagi M."/>
            <person name="Nakayama T."/>
            <person name="Kamikawa R."/>
            <person name="Inagaki Y."/>
            <person name="Hashimoto T."/>
        </authorList>
    </citation>
    <scope>NUCLEOTIDE SEQUENCE [LARGE SCALE GENOMIC DNA]</scope>
    <source>
        <strain evidence="2">NY0173</strain>
    </source>
</reference>
<feature type="region of interest" description="Disordered" evidence="1">
    <location>
        <begin position="1"/>
        <end position="24"/>
    </location>
</feature>
<evidence type="ECO:0000313" key="2">
    <source>
        <dbReference type="EMBL" id="GIQ87739.1"/>
    </source>
</evidence>
<evidence type="ECO:0000313" key="3">
    <source>
        <dbReference type="Proteomes" id="UP000265618"/>
    </source>
</evidence>
<dbReference type="EMBL" id="BDIP01003462">
    <property type="protein sequence ID" value="GIQ87739.1"/>
    <property type="molecule type" value="Genomic_DNA"/>
</dbReference>